<dbReference type="PANTHER" id="PTHR45661:SF3">
    <property type="entry name" value="IG-LIKE DOMAIN-CONTAINING PROTEIN"/>
    <property type="match status" value="1"/>
</dbReference>
<dbReference type="Gene3D" id="3.80.10.10">
    <property type="entry name" value="Ribonuclease Inhibitor"/>
    <property type="match status" value="2"/>
</dbReference>
<dbReference type="RefSeq" id="XP_004256376.1">
    <property type="nucleotide sequence ID" value="XM_004256328.1"/>
</dbReference>
<protein>
    <recommendedName>
        <fullName evidence="3">Leucine rich repeat containing protein BspA family protein</fullName>
    </recommendedName>
</protein>
<sequence>MIISQYFVSVNDMFKLTLVCQKFKEIPNMFHYNPFPITKHQLTMFPHIETFHFYNKTSFFQTKIRVCIHFEISFATKLQLEKKYGKTTQFTRVVLKEEEAQATTIFTIPKSVTVLGLSTFALRNFMKLILPNNIHEIHENCFSQLYCQNIVIPTTVTFIDSRAFSFCMIKTITIHNGLYLNENAFDEDFLEEIILPYPSVFDGLATEKMEKILKKNGVFCRNVVATKLNIKNGVVKIKKNAVKISDGYAQNTGFLSQIVFGESVREIGEYAFFNCCGLTSLNLPTTIRTLGVGCFSKNKDLVEVTIPKSIHRIPSACFKACFRLSKIHFESKISSFGKNWMKDTKLDISDTLTNSEETDEVKDKNFLLRKYYAINAFVE</sequence>
<organism evidence="1 2">
    <name type="scientific">Entamoeba invadens IP1</name>
    <dbReference type="NCBI Taxonomy" id="370355"/>
    <lineage>
        <taxon>Eukaryota</taxon>
        <taxon>Amoebozoa</taxon>
        <taxon>Evosea</taxon>
        <taxon>Archamoebae</taxon>
        <taxon>Mastigamoebida</taxon>
        <taxon>Entamoebidae</taxon>
        <taxon>Entamoeba</taxon>
    </lineage>
</organism>
<dbReference type="GeneID" id="14888535"/>
<dbReference type="KEGG" id="eiv:EIN_526300"/>
<dbReference type="InterPro" id="IPR032675">
    <property type="entry name" value="LRR_dom_sf"/>
</dbReference>
<evidence type="ECO:0000313" key="1">
    <source>
        <dbReference type="EMBL" id="ELP89605.1"/>
    </source>
</evidence>
<evidence type="ECO:0000313" key="2">
    <source>
        <dbReference type="Proteomes" id="UP000014680"/>
    </source>
</evidence>
<accession>A0A0A1U5S4</accession>
<dbReference type="Pfam" id="PF13306">
    <property type="entry name" value="LRR_5"/>
    <property type="match status" value="2"/>
</dbReference>
<dbReference type="EMBL" id="KB206604">
    <property type="protein sequence ID" value="ELP89605.1"/>
    <property type="molecule type" value="Genomic_DNA"/>
</dbReference>
<reference evidence="1 2" key="1">
    <citation type="submission" date="2012-10" db="EMBL/GenBank/DDBJ databases">
        <authorList>
            <person name="Zafar N."/>
            <person name="Inman J."/>
            <person name="Hall N."/>
            <person name="Lorenzi H."/>
            <person name="Caler E."/>
        </authorList>
    </citation>
    <scope>NUCLEOTIDE SEQUENCE [LARGE SCALE GENOMIC DNA]</scope>
    <source>
        <strain evidence="1 2">IP1</strain>
    </source>
</reference>
<proteinExistence type="predicted"/>
<dbReference type="InterPro" id="IPR026906">
    <property type="entry name" value="LRR_5"/>
</dbReference>
<dbReference type="InterPro" id="IPR053139">
    <property type="entry name" value="Surface_bspA-like"/>
</dbReference>
<dbReference type="Proteomes" id="UP000014680">
    <property type="component" value="Unassembled WGS sequence"/>
</dbReference>
<dbReference type="VEuPathDB" id="AmoebaDB:EIN_526300"/>
<keyword evidence="2" id="KW-1185">Reference proteome</keyword>
<gene>
    <name evidence="1" type="ORF">EIN_526300</name>
</gene>
<dbReference type="PANTHER" id="PTHR45661">
    <property type="entry name" value="SURFACE ANTIGEN"/>
    <property type="match status" value="1"/>
</dbReference>
<evidence type="ECO:0008006" key="3">
    <source>
        <dbReference type="Google" id="ProtNLM"/>
    </source>
</evidence>
<dbReference type="SUPFAM" id="SSF52058">
    <property type="entry name" value="L domain-like"/>
    <property type="match status" value="1"/>
</dbReference>
<dbReference type="AlphaFoldDB" id="A0A0A1U5S4"/>
<name>A0A0A1U5S4_ENTIV</name>